<organism evidence="1 2">
    <name type="scientific">Comamonas serinivorans</name>
    <dbReference type="NCBI Taxonomy" id="1082851"/>
    <lineage>
        <taxon>Bacteria</taxon>
        <taxon>Pseudomonadati</taxon>
        <taxon>Pseudomonadota</taxon>
        <taxon>Betaproteobacteria</taxon>
        <taxon>Burkholderiales</taxon>
        <taxon>Comamonadaceae</taxon>
        <taxon>Comamonas</taxon>
    </lineage>
</organism>
<sequence>MTNDELKKIIQRYGGYIEVRELPDGSFAALGDLIYTRAIYLGCNAEGYSRRFCFSDRTRANTEFAALTSEDDEPSGWIARR</sequence>
<dbReference type="AlphaFoldDB" id="A0A1Y0EM26"/>
<evidence type="ECO:0000313" key="1">
    <source>
        <dbReference type="EMBL" id="ARU04714.1"/>
    </source>
</evidence>
<dbReference type="Proteomes" id="UP000196138">
    <property type="component" value="Chromosome"/>
</dbReference>
<keyword evidence="2" id="KW-1185">Reference proteome</keyword>
<evidence type="ECO:0000313" key="2">
    <source>
        <dbReference type="Proteomes" id="UP000196138"/>
    </source>
</evidence>
<proteinExistence type="predicted"/>
<dbReference type="RefSeq" id="WP_087279833.1">
    <property type="nucleotide sequence ID" value="NZ_CP021455.1"/>
</dbReference>
<accession>A0A1Y0EM26</accession>
<dbReference type="EMBL" id="CP021455">
    <property type="protein sequence ID" value="ARU04714.1"/>
    <property type="molecule type" value="Genomic_DNA"/>
</dbReference>
<gene>
    <name evidence="1" type="ORF">CCO03_08530</name>
</gene>
<name>A0A1Y0EM26_9BURK</name>
<dbReference type="KEGG" id="cser:CCO03_08530"/>
<protein>
    <submittedName>
        <fullName evidence="1">Uncharacterized protein</fullName>
    </submittedName>
</protein>
<dbReference type="OrthoDB" id="9156674at2"/>
<reference evidence="1 2" key="1">
    <citation type="submission" date="2017-05" db="EMBL/GenBank/DDBJ databases">
        <authorList>
            <person name="Song R."/>
            <person name="Chenine A.L."/>
            <person name="Ruprecht R.M."/>
        </authorList>
    </citation>
    <scope>NUCLEOTIDE SEQUENCE [LARGE SCALE GENOMIC DNA]</scope>
    <source>
        <strain evidence="1 2">DSM 26136</strain>
    </source>
</reference>